<gene>
    <name evidence="3" type="ORF">LV75_005276</name>
</gene>
<accession>A0ABT1IJD0</accession>
<comment type="caution">
    <text evidence="3">The sequence shown here is derived from an EMBL/GenBank/DDBJ whole genome shotgun (WGS) entry which is preliminary data.</text>
</comment>
<evidence type="ECO:0000313" key="4">
    <source>
        <dbReference type="Proteomes" id="UP001205185"/>
    </source>
</evidence>
<dbReference type="EMBL" id="JAMTCO010000013">
    <property type="protein sequence ID" value="MCP2272750.1"/>
    <property type="molecule type" value="Genomic_DNA"/>
</dbReference>
<organism evidence="3 4">
    <name type="scientific">Actinokineospora diospyrosa</name>
    <dbReference type="NCBI Taxonomy" id="103728"/>
    <lineage>
        <taxon>Bacteria</taxon>
        <taxon>Bacillati</taxon>
        <taxon>Actinomycetota</taxon>
        <taxon>Actinomycetes</taxon>
        <taxon>Pseudonocardiales</taxon>
        <taxon>Pseudonocardiaceae</taxon>
        <taxon>Actinokineospora</taxon>
    </lineage>
</organism>
<sequence>MSLTKRWSGLLVGLAVATSALTAVTASPAAADLPEARCGTGAAIQGVEADGRLFEFLHFGAATGTRDWFPKEYIGTGWNGTLLYNWWGDYYLIPEGTGELRHYARNRGQWNTINGAPYEVLGTGFDRYTVDGATLTLDASGKLYGIDDTGELRVWIRTDNGWENGAGEVIGTGWDSFERVVAGAEGELFAFEHDGSALRYQYQYDTGEWTVQADNIDEGWGDFTNVLYAGAGVFYAVDRAGTLYWYRYANGEWANNGIGRQIGEGWKNLTLAVSPNTCSAA</sequence>
<feature type="signal peptide" evidence="1">
    <location>
        <begin position="1"/>
        <end position="22"/>
    </location>
</feature>
<keyword evidence="1" id="KW-0732">Signal</keyword>
<dbReference type="InterPro" id="IPR036813">
    <property type="entry name" value="Tachylectin2_sf"/>
</dbReference>
<dbReference type="InterPro" id="IPR023294">
    <property type="entry name" value="Tachylectin2"/>
</dbReference>
<dbReference type="Proteomes" id="UP001205185">
    <property type="component" value="Unassembled WGS sequence"/>
</dbReference>
<feature type="chain" id="PRO_5046231486" evidence="1">
    <location>
        <begin position="23"/>
        <end position="281"/>
    </location>
</feature>
<name>A0ABT1IJD0_9PSEU</name>
<reference evidence="3 4" key="1">
    <citation type="submission" date="2022-06" db="EMBL/GenBank/DDBJ databases">
        <title>Genomic Encyclopedia of Archaeal and Bacterial Type Strains, Phase II (KMG-II): from individual species to whole genera.</title>
        <authorList>
            <person name="Goeker M."/>
        </authorList>
    </citation>
    <scope>NUCLEOTIDE SEQUENCE [LARGE SCALE GENOMIC DNA]</scope>
    <source>
        <strain evidence="3 4">DSM 44255</strain>
    </source>
</reference>
<evidence type="ECO:0000259" key="2">
    <source>
        <dbReference type="Pfam" id="PF14517"/>
    </source>
</evidence>
<evidence type="ECO:0000256" key="1">
    <source>
        <dbReference type="SAM" id="SignalP"/>
    </source>
</evidence>
<proteinExistence type="predicted"/>
<dbReference type="RefSeq" id="WP_253889671.1">
    <property type="nucleotide sequence ID" value="NZ_BAAAVB010000008.1"/>
</dbReference>
<protein>
    <submittedName>
        <fullName evidence="3">Tachylectin</fullName>
    </submittedName>
</protein>
<dbReference type="Gene3D" id="2.115.10.10">
    <property type="entry name" value="Tachylectin 2"/>
    <property type="match status" value="1"/>
</dbReference>
<dbReference type="SUPFAM" id="SSF50934">
    <property type="entry name" value="Tachylectin-2"/>
    <property type="match status" value="1"/>
</dbReference>
<feature type="domain" description="Tachylectin 2" evidence="2">
    <location>
        <begin position="46"/>
        <end position="269"/>
    </location>
</feature>
<evidence type="ECO:0000313" key="3">
    <source>
        <dbReference type="EMBL" id="MCP2272750.1"/>
    </source>
</evidence>
<dbReference type="Pfam" id="PF14517">
    <property type="entry name" value="Tachylectin"/>
    <property type="match status" value="1"/>
</dbReference>
<keyword evidence="4" id="KW-1185">Reference proteome</keyword>